<organism evidence="1 2">
    <name type="scientific">Paramecium octaurelia</name>
    <dbReference type="NCBI Taxonomy" id="43137"/>
    <lineage>
        <taxon>Eukaryota</taxon>
        <taxon>Sar</taxon>
        <taxon>Alveolata</taxon>
        <taxon>Ciliophora</taxon>
        <taxon>Intramacronucleata</taxon>
        <taxon>Oligohymenophorea</taxon>
        <taxon>Peniculida</taxon>
        <taxon>Parameciidae</taxon>
        <taxon>Paramecium</taxon>
    </lineage>
</organism>
<proteinExistence type="predicted"/>
<comment type="caution">
    <text evidence="1">The sequence shown here is derived from an EMBL/GenBank/DDBJ whole genome shotgun (WGS) entry which is preliminary data.</text>
</comment>
<keyword evidence="2" id="KW-1185">Reference proteome</keyword>
<dbReference type="AlphaFoldDB" id="A0A8S1XZJ3"/>
<dbReference type="EMBL" id="CAJJDP010000138">
    <property type="protein sequence ID" value="CAD8206367.1"/>
    <property type="molecule type" value="Genomic_DNA"/>
</dbReference>
<sequence length="259" mass="30741">MIIITIENAQNSEYDVEIKPIISISPILTKQPDVKILQIFKTILYSLMKPSYNQNFLIKYQRITNPLFLKQSKCTKKIVFSPGLVNHIFLICVNCYEFSNEYFWSEHNILKYHRYVKVRPSWKTIFSSLCLCVFFKPDQTLKRTLKLPYEAIQLIKQNWIYNTAIICNFISTNMDKQPRYISLTQFKALIGSITYSLVVEYILIKNQSLFTQIWKFIYFDLKMNFQLSNHSKMETQNKGTQFLESDCYFDLQLILINCS</sequence>
<gene>
    <name evidence="1" type="ORF">POCTA_138.1.T1370177</name>
</gene>
<dbReference type="Proteomes" id="UP000683925">
    <property type="component" value="Unassembled WGS sequence"/>
</dbReference>
<reference evidence="1" key="1">
    <citation type="submission" date="2021-01" db="EMBL/GenBank/DDBJ databases">
        <authorList>
            <consortium name="Genoscope - CEA"/>
            <person name="William W."/>
        </authorList>
    </citation>
    <scope>NUCLEOTIDE SEQUENCE</scope>
</reference>
<accession>A0A8S1XZJ3</accession>
<protein>
    <submittedName>
        <fullName evidence="1">Uncharacterized protein</fullName>
    </submittedName>
</protein>
<evidence type="ECO:0000313" key="1">
    <source>
        <dbReference type="EMBL" id="CAD8206367.1"/>
    </source>
</evidence>
<name>A0A8S1XZJ3_PAROT</name>
<evidence type="ECO:0000313" key="2">
    <source>
        <dbReference type="Proteomes" id="UP000683925"/>
    </source>
</evidence>